<dbReference type="EMBL" id="CM039176">
    <property type="protein sequence ID" value="KAH9713987.1"/>
    <property type="molecule type" value="Genomic_DNA"/>
</dbReference>
<evidence type="ECO:0000313" key="2">
    <source>
        <dbReference type="Proteomes" id="UP000829398"/>
    </source>
</evidence>
<accession>A0ACB8J9N9</accession>
<keyword evidence="1" id="KW-0418">Kinase</keyword>
<organism evidence="1 2">
    <name type="scientific">Citrus sinensis</name>
    <name type="common">Sweet orange</name>
    <name type="synonym">Citrus aurantium var. sinensis</name>
    <dbReference type="NCBI Taxonomy" id="2711"/>
    <lineage>
        <taxon>Eukaryota</taxon>
        <taxon>Viridiplantae</taxon>
        <taxon>Streptophyta</taxon>
        <taxon>Embryophyta</taxon>
        <taxon>Tracheophyta</taxon>
        <taxon>Spermatophyta</taxon>
        <taxon>Magnoliopsida</taxon>
        <taxon>eudicotyledons</taxon>
        <taxon>Gunneridae</taxon>
        <taxon>Pentapetalae</taxon>
        <taxon>rosids</taxon>
        <taxon>malvids</taxon>
        <taxon>Sapindales</taxon>
        <taxon>Rutaceae</taxon>
        <taxon>Aurantioideae</taxon>
        <taxon>Citrus</taxon>
    </lineage>
</organism>
<evidence type="ECO:0000313" key="1">
    <source>
        <dbReference type="EMBL" id="KAH9713987.1"/>
    </source>
</evidence>
<keyword evidence="1" id="KW-0808">Transferase</keyword>
<comment type="caution">
    <text evidence="1">The sequence shown here is derived from an EMBL/GenBank/DDBJ whole genome shotgun (WGS) entry which is preliminary data.</text>
</comment>
<sequence length="873" mass="97777">MEIFENFLFALLGGFALVALVHAQNQSGFISIDCGAENTTYTDTKTGIKYISDTTFVDAGISKSVALAYQLESLHQPLWNLRSFPEGKRNCYNVKLAKDVRYLIRASFAHGDYDGKGTVPEFDLHLGPNKWESVILGNVSTIIVKEIIHVISSNSTRVCLVNTGAGTPFISALEFRPLPNNTYITQSGSLNTFIRMDVLSITNQVVRYRDDVYDRSWAPYAYPQWQQITTPRTIDEDRYNDYQLPSIVMRSAATPKNKSEPLLINLVHEDSTSKFYMYMHFAELEELQANQSRQFNISFNGNHLYGPVVPSYRHTTTAYTTSALTGEKLQFSIHKTENSTLPPILNAIEFYLVQDFSQSETEQADVDAIMNIKSLYKRKDWQGDPCAPQAFLWNGLGCSYNDNDPPRITSLNLSSRGLTGGIPPYLSNLTMIEHLDLSNNSLTGPVPEFLSKLQYLRVLNLTGNMLTGPLPAGLVERSKNGSLSLSVDLCSSYPCKENNKKKNNFVFPVIASFASLLVVTLAISAIYWRHKRLRKGKKNNDSSLIDGSLETKKRRFTYAEITKITNDFETILGEGSFGKVYHGYLDDNTEVAVKMLSPSSRQGYEQFEAEVILLLTVHHKNLTTLYGYCNEGNQIGLIYEYMANGSLEEYLSDSNADVLSWEGRLRIATEAAQGLEYLHLGCKPPRVHRDIKPANILLNDQFQARLADFGLSKTFPIEGVSHLSTGVAGTFGYLDPEYCQTFRLTEKSDVYSFGVVLLEIITSRPAIANTEEHKHISQWVDFMLAQGDIKNIVDPKLHGDIDVNSAWKAVEIAMGCVSHSSTPRPNMNRVVMELKECLAMETARKEGHRFGSGDQSGRMMTLNLTSELAPLAR</sequence>
<name>A0ACB8J9N9_CITSI</name>
<reference evidence="2" key="1">
    <citation type="journal article" date="2023" name="Hortic. Res.">
        <title>A chromosome-level phased genome enabling allele-level studies in sweet orange: a case study on citrus Huanglongbing tolerance.</title>
        <authorList>
            <person name="Wu B."/>
            <person name="Yu Q."/>
            <person name="Deng Z."/>
            <person name="Duan Y."/>
            <person name="Luo F."/>
            <person name="Gmitter F. Jr."/>
        </authorList>
    </citation>
    <scope>NUCLEOTIDE SEQUENCE [LARGE SCALE GENOMIC DNA]</scope>
    <source>
        <strain evidence="2">cv. Valencia</strain>
    </source>
</reference>
<dbReference type="Proteomes" id="UP000829398">
    <property type="component" value="Chromosome 7"/>
</dbReference>
<proteinExistence type="predicted"/>
<keyword evidence="2" id="KW-1185">Reference proteome</keyword>
<protein>
    <submittedName>
        <fullName evidence="1">Protein kinase domain-containing protein</fullName>
    </submittedName>
</protein>
<gene>
    <name evidence="1" type="ORF">KPL71_020524</name>
</gene>